<dbReference type="GO" id="GO:0006400">
    <property type="term" value="P:tRNA modification"/>
    <property type="evidence" value="ECO:0007669"/>
    <property type="project" value="TreeGrafter"/>
</dbReference>
<gene>
    <name evidence="10" type="primary">miaA</name>
    <name evidence="14" type="ORF">GGR46_000623</name>
</gene>
<dbReference type="InterPro" id="IPR018022">
    <property type="entry name" value="IPT"/>
</dbReference>
<dbReference type="InterPro" id="IPR039657">
    <property type="entry name" value="Dimethylallyltransferase"/>
</dbReference>
<dbReference type="EC" id="2.5.1.75" evidence="10"/>
<comment type="caution">
    <text evidence="14">The sequence shown here is derived from an EMBL/GenBank/DDBJ whole genome shotgun (WGS) entry which is preliminary data.</text>
</comment>
<dbReference type="Proteomes" id="UP000557392">
    <property type="component" value="Unassembled WGS sequence"/>
</dbReference>
<feature type="binding site" evidence="10">
    <location>
        <begin position="8"/>
        <end position="13"/>
    </location>
    <ligand>
        <name>substrate</name>
    </ligand>
</feature>
<proteinExistence type="inferred from homology"/>
<evidence type="ECO:0000256" key="8">
    <source>
        <dbReference type="ARBA" id="ARBA00022842"/>
    </source>
</evidence>
<sequence>MALIAGPTASGKSALALALAEKHNGTVINADSMQVYADLRVLTARPPVEEEKRAPHRLFGHIDGAEAHSAARWAAEARAAIHEAHEEGRLPILVGGTGMYLRTLLEGIAPVPEIDSLIRAEVRALPVEEARAELARLDPETAARLGPIDSLRISRALEVVRSTGKSLRDWQEERHGGIGGEVRVAATILLPDKTWLADRIDRRFRHMVKVAQGEVEALLARTDVPDDAPVLRAIGVREIGLALSGESNLDEAHFAGSLATRQYAKRQYTWFRRQPPPEWERTDETQTNRLVEQFETKLL</sequence>
<evidence type="ECO:0000313" key="14">
    <source>
        <dbReference type="EMBL" id="MBB4097090.1"/>
    </source>
</evidence>
<dbReference type="Gene3D" id="1.10.20.140">
    <property type="match status" value="1"/>
</dbReference>
<comment type="caution">
    <text evidence="10">Lacks conserved residue(s) required for the propagation of feature annotation.</text>
</comment>
<evidence type="ECO:0000256" key="12">
    <source>
        <dbReference type="RuleBase" id="RU003784"/>
    </source>
</evidence>
<comment type="function">
    <text evidence="2 10 12">Catalyzes the transfer of a dimethylallyl group onto the adenine at position 37 in tRNAs that read codons beginning with uridine, leading to the formation of N6-(dimethylallyl)adenosine (i(6)A).</text>
</comment>
<keyword evidence="5 10" id="KW-0819">tRNA processing</keyword>
<organism evidence="14 15">
    <name type="scientific">Sphingomonas kyeonggiensis</name>
    <dbReference type="NCBI Taxonomy" id="1268553"/>
    <lineage>
        <taxon>Bacteria</taxon>
        <taxon>Pseudomonadati</taxon>
        <taxon>Pseudomonadota</taxon>
        <taxon>Alphaproteobacteria</taxon>
        <taxon>Sphingomonadales</taxon>
        <taxon>Sphingomonadaceae</taxon>
        <taxon>Sphingomonas</taxon>
    </lineage>
</organism>
<dbReference type="HAMAP" id="MF_00185">
    <property type="entry name" value="IPP_trans"/>
    <property type="match status" value="1"/>
</dbReference>
<evidence type="ECO:0000256" key="2">
    <source>
        <dbReference type="ARBA" id="ARBA00003213"/>
    </source>
</evidence>
<evidence type="ECO:0000313" key="15">
    <source>
        <dbReference type="Proteomes" id="UP000557392"/>
    </source>
</evidence>
<keyword evidence="7 10" id="KW-0067">ATP-binding</keyword>
<evidence type="ECO:0000256" key="5">
    <source>
        <dbReference type="ARBA" id="ARBA00022694"/>
    </source>
</evidence>
<comment type="subunit">
    <text evidence="10">Monomer.</text>
</comment>
<evidence type="ECO:0000256" key="6">
    <source>
        <dbReference type="ARBA" id="ARBA00022741"/>
    </source>
</evidence>
<evidence type="ECO:0000256" key="10">
    <source>
        <dbReference type="HAMAP-Rule" id="MF_00185"/>
    </source>
</evidence>
<evidence type="ECO:0000256" key="1">
    <source>
        <dbReference type="ARBA" id="ARBA00001946"/>
    </source>
</evidence>
<feature type="site" description="Interaction with substrate tRNA" evidence="10">
    <location>
        <position position="119"/>
    </location>
</feature>
<evidence type="ECO:0000256" key="11">
    <source>
        <dbReference type="RuleBase" id="RU003783"/>
    </source>
</evidence>
<evidence type="ECO:0000256" key="9">
    <source>
        <dbReference type="ARBA" id="ARBA00049563"/>
    </source>
</evidence>
<dbReference type="AlphaFoldDB" id="A0A7W6JPD4"/>
<evidence type="ECO:0000256" key="3">
    <source>
        <dbReference type="ARBA" id="ARBA00005842"/>
    </source>
</evidence>
<dbReference type="SUPFAM" id="SSF52540">
    <property type="entry name" value="P-loop containing nucleoside triphosphate hydrolases"/>
    <property type="match status" value="1"/>
</dbReference>
<dbReference type="NCBIfam" id="TIGR00174">
    <property type="entry name" value="miaA"/>
    <property type="match status" value="1"/>
</dbReference>
<dbReference type="GO" id="GO:0052381">
    <property type="term" value="F:tRNA dimethylallyltransferase activity"/>
    <property type="evidence" value="ECO:0007669"/>
    <property type="project" value="UniProtKB-UniRule"/>
</dbReference>
<comment type="catalytic activity">
    <reaction evidence="9 10 11">
        <text>adenosine(37) in tRNA + dimethylallyl diphosphate = N(6)-dimethylallyladenosine(37) in tRNA + diphosphate</text>
        <dbReference type="Rhea" id="RHEA:26482"/>
        <dbReference type="Rhea" id="RHEA-COMP:10162"/>
        <dbReference type="Rhea" id="RHEA-COMP:10375"/>
        <dbReference type="ChEBI" id="CHEBI:33019"/>
        <dbReference type="ChEBI" id="CHEBI:57623"/>
        <dbReference type="ChEBI" id="CHEBI:74411"/>
        <dbReference type="ChEBI" id="CHEBI:74415"/>
        <dbReference type="EC" id="2.5.1.75"/>
    </reaction>
</comment>
<evidence type="ECO:0000256" key="4">
    <source>
        <dbReference type="ARBA" id="ARBA00022679"/>
    </source>
</evidence>
<feature type="site" description="Interaction with substrate tRNA" evidence="10">
    <location>
        <position position="97"/>
    </location>
</feature>
<reference evidence="14 15" key="1">
    <citation type="submission" date="2020-08" db="EMBL/GenBank/DDBJ databases">
        <title>Genomic Encyclopedia of Type Strains, Phase IV (KMG-IV): sequencing the most valuable type-strain genomes for metagenomic binning, comparative biology and taxonomic classification.</title>
        <authorList>
            <person name="Goeker M."/>
        </authorList>
    </citation>
    <scope>NUCLEOTIDE SEQUENCE [LARGE SCALE GENOMIC DNA]</scope>
    <source>
        <strain evidence="14 15">DSM 101806</strain>
    </source>
</reference>
<keyword evidence="8 10" id="KW-0460">Magnesium</keyword>
<evidence type="ECO:0000256" key="7">
    <source>
        <dbReference type="ARBA" id="ARBA00022840"/>
    </source>
</evidence>
<feature type="binding site" evidence="10">
    <location>
        <begin position="6"/>
        <end position="13"/>
    </location>
    <ligand>
        <name>ATP</name>
        <dbReference type="ChEBI" id="CHEBI:30616"/>
    </ligand>
</feature>
<comment type="cofactor">
    <cofactor evidence="1 10">
        <name>Mg(2+)</name>
        <dbReference type="ChEBI" id="CHEBI:18420"/>
    </cofactor>
</comment>
<dbReference type="PANTHER" id="PTHR11088:SF60">
    <property type="entry name" value="TRNA DIMETHYLALLYLTRANSFERASE"/>
    <property type="match status" value="1"/>
</dbReference>
<dbReference type="InterPro" id="IPR027417">
    <property type="entry name" value="P-loop_NTPase"/>
</dbReference>
<keyword evidence="15" id="KW-1185">Reference proteome</keyword>
<dbReference type="GO" id="GO:0005524">
    <property type="term" value="F:ATP binding"/>
    <property type="evidence" value="ECO:0007669"/>
    <property type="project" value="UniProtKB-UniRule"/>
</dbReference>
<protein>
    <recommendedName>
        <fullName evidence="10">tRNA dimethylallyltransferase</fullName>
        <ecNumber evidence="10">2.5.1.75</ecNumber>
    </recommendedName>
    <alternativeName>
        <fullName evidence="10">Dimethylallyl diphosphate:tRNA dimethylallyltransferase</fullName>
        <shortName evidence="10">DMAPP:tRNA dimethylallyltransferase</shortName>
        <shortName evidence="10">DMATase</shortName>
    </alternativeName>
    <alternativeName>
        <fullName evidence="10">Isopentenyl-diphosphate:tRNA isopentenyltransferase</fullName>
        <shortName evidence="10">IPP transferase</shortName>
        <shortName evidence="10">IPPT</shortName>
        <shortName evidence="10">IPTase</shortName>
    </alternativeName>
</protein>
<dbReference type="Gene3D" id="3.40.50.300">
    <property type="entry name" value="P-loop containing nucleotide triphosphate hydrolases"/>
    <property type="match status" value="1"/>
</dbReference>
<keyword evidence="6 10" id="KW-0547">Nucleotide-binding</keyword>
<dbReference type="PANTHER" id="PTHR11088">
    <property type="entry name" value="TRNA DIMETHYLALLYLTRANSFERASE"/>
    <property type="match status" value="1"/>
</dbReference>
<dbReference type="Pfam" id="PF01715">
    <property type="entry name" value="IPPT"/>
    <property type="match status" value="1"/>
</dbReference>
<feature type="region of interest" description="Interaction with substrate tRNA" evidence="10">
    <location>
        <begin position="31"/>
        <end position="34"/>
    </location>
</feature>
<comment type="similarity">
    <text evidence="3 10 13">Belongs to the IPP transferase family.</text>
</comment>
<dbReference type="EMBL" id="JACIEH010000001">
    <property type="protein sequence ID" value="MBB4097090.1"/>
    <property type="molecule type" value="Genomic_DNA"/>
</dbReference>
<evidence type="ECO:0000256" key="13">
    <source>
        <dbReference type="RuleBase" id="RU003785"/>
    </source>
</evidence>
<accession>A0A7W6JPD4</accession>
<keyword evidence="4 10" id="KW-0808">Transferase</keyword>
<name>A0A7W6JPD4_9SPHN</name>